<dbReference type="FunFam" id="3.40.50.1000:FF:000078">
    <property type="entry name" value="Bifunctional polynucleotide phosphatase/kinase"/>
    <property type="match status" value="1"/>
</dbReference>
<protein>
    <submittedName>
        <fullName evidence="7">Bifunctional polynucleotide phosphatase kinase isoform X2</fullName>
    </submittedName>
</protein>
<dbReference type="Pfam" id="PF13671">
    <property type="entry name" value="AAA_33"/>
    <property type="match status" value="1"/>
</dbReference>
<evidence type="ECO:0000313" key="8">
    <source>
        <dbReference type="Proteomes" id="UP001152795"/>
    </source>
</evidence>
<keyword evidence="8" id="KW-1185">Reference proteome</keyword>
<dbReference type="Pfam" id="PF08645">
    <property type="entry name" value="PNK3P"/>
    <property type="match status" value="1"/>
</dbReference>
<evidence type="ECO:0000256" key="4">
    <source>
        <dbReference type="ARBA" id="ARBA00023204"/>
    </source>
</evidence>
<dbReference type="Pfam" id="PF17913">
    <property type="entry name" value="FHA_2"/>
    <property type="match status" value="1"/>
</dbReference>
<dbReference type="FunFam" id="3.40.50.300:FF:000737">
    <property type="entry name" value="Bifunctional polynucleotide phosphatase/kinase"/>
    <property type="match status" value="1"/>
</dbReference>
<reference evidence="7" key="1">
    <citation type="submission" date="2020-04" db="EMBL/GenBank/DDBJ databases">
        <authorList>
            <person name="Alioto T."/>
            <person name="Alioto T."/>
            <person name="Gomez Garrido J."/>
        </authorList>
    </citation>
    <scope>NUCLEOTIDE SEQUENCE</scope>
    <source>
        <strain evidence="7">A484AB</strain>
    </source>
</reference>
<dbReference type="InterPro" id="IPR023214">
    <property type="entry name" value="HAD_sf"/>
</dbReference>
<dbReference type="GO" id="GO:0046403">
    <property type="term" value="F:polynucleotide 3'-phosphatase activity"/>
    <property type="evidence" value="ECO:0007669"/>
    <property type="project" value="TreeGrafter"/>
</dbReference>
<keyword evidence="7" id="KW-0808">Transferase</keyword>
<dbReference type="InterPro" id="IPR041388">
    <property type="entry name" value="FHA_2"/>
</dbReference>
<gene>
    <name evidence="7" type="ORF">PACLA_8A032610</name>
</gene>
<dbReference type="PANTHER" id="PTHR12083:SF9">
    <property type="entry name" value="BIFUNCTIONAL POLYNUCLEOTIDE PHOSPHATASE_KINASE"/>
    <property type="match status" value="1"/>
</dbReference>
<name>A0A6S7FM07_PARCT</name>
<organism evidence="7 8">
    <name type="scientific">Paramuricea clavata</name>
    <name type="common">Red gorgonian</name>
    <name type="synonym">Violescent sea-whip</name>
    <dbReference type="NCBI Taxonomy" id="317549"/>
    <lineage>
        <taxon>Eukaryota</taxon>
        <taxon>Metazoa</taxon>
        <taxon>Cnidaria</taxon>
        <taxon>Anthozoa</taxon>
        <taxon>Octocorallia</taxon>
        <taxon>Malacalcyonacea</taxon>
        <taxon>Plexauridae</taxon>
        <taxon>Paramuricea</taxon>
    </lineage>
</organism>
<keyword evidence="3" id="KW-0378">Hydrolase</keyword>
<feature type="domain" description="PNK FHA" evidence="6">
    <location>
        <begin position="3"/>
        <end position="72"/>
    </location>
</feature>
<dbReference type="Gene3D" id="3.40.50.1000">
    <property type="entry name" value="HAD superfamily/HAD-like"/>
    <property type="match status" value="1"/>
</dbReference>
<dbReference type="CDD" id="cd01625">
    <property type="entry name" value="HAD_PNP"/>
    <property type="match status" value="1"/>
</dbReference>
<dbReference type="GO" id="GO:0006281">
    <property type="term" value="P:DNA repair"/>
    <property type="evidence" value="ECO:0007669"/>
    <property type="project" value="UniProtKB-KW"/>
</dbReference>
<evidence type="ECO:0000259" key="6">
    <source>
        <dbReference type="Pfam" id="PF17913"/>
    </source>
</evidence>
<dbReference type="InterPro" id="IPR006549">
    <property type="entry name" value="HAD-SF_hydro_IIIA"/>
</dbReference>
<dbReference type="SUPFAM" id="SSF56784">
    <property type="entry name" value="HAD-like"/>
    <property type="match status" value="1"/>
</dbReference>
<dbReference type="SUPFAM" id="SSF52540">
    <property type="entry name" value="P-loop containing nucleoside triphosphate hydrolases"/>
    <property type="match status" value="1"/>
</dbReference>
<accession>A0A6S7FM07</accession>
<proteinExistence type="predicted"/>
<dbReference type="NCBIfam" id="TIGR01664">
    <property type="entry name" value="DNA-3'-Pase"/>
    <property type="match status" value="1"/>
</dbReference>
<dbReference type="Proteomes" id="UP001152795">
    <property type="component" value="Unassembled WGS sequence"/>
</dbReference>
<dbReference type="AlphaFoldDB" id="A0A6S7FM07"/>
<evidence type="ECO:0000256" key="3">
    <source>
        <dbReference type="ARBA" id="ARBA00022801"/>
    </source>
</evidence>
<dbReference type="OrthoDB" id="19045at2759"/>
<dbReference type="SUPFAM" id="SSF49879">
    <property type="entry name" value="SMAD/FHA domain"/>
    <property type="match status" value="1"/>
</dbReference>
<evidence type="ECO:0000313" key="7">
    <source>
        <dbReference type="EMBL" id="CAB3980855.1"/>
    </source>
</evidence>
<dbReference type="InterPro" id="IPR036412">
    <property type="entry name" value="HAD-like_sf"/>
</dbReference>
<sequence>MECFLMCSDKTHGRIFLPDQKAVTVGRTPVTKITDKKVSRKQVELTADYEKQTVFVKQLGVNPSTVGDTSLSQHKTHTLGPGGKINLLAAKYEHFVYFTKQGENTSSKDLLDDKNLNQKRRHEPDSGQSGVRPFKRQKTAENKSRIETSKLDVELNENKDDINDLKAEFGEKIIEAINNSQDGVDSEVAKSSPTGKVDAQVEPSKCSQWDEGSSGTLLIHSSAGLMAREKVASFDLDGTIITTKSGRVFATGPEDWKIKYPEIPGKLQSLHKDGFKIVIFTNQGPISKGKLKKEDFQRKMENISSKLKVPLQVFAATSKDIYRKPMQGMWRHLVEKQNHGMPIDHTRSFYVGDAAGRPVNWAPKMKKDFACSDRTFAKNLEISFHTPEELFLNKKPASFNWPEFNPMAISQNAPLFIPTTSKLISNEQEVVIMVGYPASGKTTFVKKHLLPNGYVHVNRDTVGKWQKCVAMCGSELARKKSVVIDNTSPDKESRQRYIQAAKKKNVPVRCFLFNVTHDHALHNNRIRELTNKDKNYKSVGRMVFNTYRSSYQEPNTNEGFKEILHINFLPHFETTSMKEMYMQYTE</sequence>
<keyword evidence="5" id="KW-0539">Nucleus</keyword>
<keyword evidence="4" id="KW-0234">DNA repair</keyword>
<comment type="subcellular location">
    <subcellularLocation>
        <location evidence="1">Nucleus</location>
    </subcellularLocation>
</comment>
<dbReference type="InterPro" id="IPR013954">
    <property type="entry name" value="PNK3P"/>
</dbReference>
<evidence type="ECO:0000256" key="1">
    <source>
        <dbReference type="ARBA" id="ARBA00004123"/>
    </source>
</evidence>
<dbReference type="InterPro" id="IPR008984">
    <property type="entry name" value="SMAD_FHA_dom_sf"/>
</dbReference>
<evidence type="ECO:0000256" key="2">
    <source>
        <dbReference type="ARBA" id="ARBA00022763"/>
    </source>
</evidence>
<dbReference type="PANTHER" id="PTHR12083">
    <property type="entry name" value="BIFUNCTIONAL POLYNUCLEOTIDE PHOSPHATASE/KINASE"/>
    <property type="match status" value="1"/>
</dbReference>
<dbReference type="GO" id="GO:0005634">
    <property type="term" value="C:nucleus"/>
    <property type="evidence" value="ECO:0007669"/>
    <property type="project" value="UniProtKB-SubCell"/>
</dbReference>
<dbReference type="Gene3D" id="2.60.200.20">
    <property type="match status" value="1"/>
</dbReference>
<dbReference type="GO" id="GO:0003690">
    <property type="term" value="F:double-stranded DNA binding"/>
    <property type="evidence" value="ECO:0007669"/>
    <property type="project" value="TreeGrafter"/>
</dbReference>
<dbReference type="InterPro" id="IPR027417">
    <property type="entry name" value="P-loop_NTPase"/>
</dbReference>
<dbReference type="InterPro" id="IPR006551">
    <property type="entry name" value="Polynucleotide_phosphatase"/>
</dbReference>
<keyword evidence="2" id="KW-0227">DNA damage</keyword>
<keyword evidence="7" id="KW-0418">Kinase</keyword>
<dbReference type="NCBIfam" id="TIGR01662">
    <property type="entry name" value="HAD-SF-IIIA"/>
    <property type="match status" value="1"/>
</dbReference>
<evidence type="ECO:0000256" key="5">
    <source>
        <dbReference type="ARBA" id="ARBA00023242"/>
    </source>
</evidence>
<dbReference type="EMBL" id="CACRXK020000330">
    <property type="protein sequence ID" value="CAB3980855.1"/>
    <property type="molecule type" value="Genomic_DNA"/>
</dbReference>
<comment type="caution">
    <text evidence="7">The sequence shown here is derived from an EMBL/GenBank/DDBJ whole genome shotgun (WGS) entry which is preliminary data.</text>
</comment>
<dbReference type="Gene3D" id="3.40.50.300">
    <property type="entry name" value="P-loop containing nucleotide triphosphate hydrolases"/>
    <property type="match status" value="1"/>
</dbReference>
<dbReference type="GO" id="GO:0046404">
    <property type="term" value="F:ATP-dependent polydeoxyribonucleotide 5'-hydroxyl-kinase activity"/>
    <property type="evidence" value="ECO:0007669"/>
    <property type="project" value="TreeGrafter"/>
</dbReference>